<dbReference type="EMBL" id="JAUOOM010000025">
    <property type="protein sequence ID" value="MDO6409141.1"/>
    <property type="molecule type" value="Genomic_DNA"/>
</dbReference>
<proteinExistence type="predicted"/>
<dbReference type="RefSeq" id="WP_208724522.1">
    <property type="nucleotide sequence ID" value="NZ_CP024636.1"/>
</dbReference>
<reference evidence="3" key="1">
    <citation type="submission" date="2017-11" db="EMBL/GenBank/DDBJ databases">
        <title>Genome sequence of Pantoea sp. MSR2.</title>
        <authorList>
            <person name="Nascimento F.X."/>
        </authorList>
    </citation>
    <scope>NUCLEOTIDE SEQUENCE [LARGE SCALE GENOMIC DNA]</scope>
    <source>
        <strain evidence="3">MSR2</strain>
    </source>
</reference>
<dbReference type="KEGG" id="ppho:CTZ24_00675"/>
<organism evidence="2 3">
    <name type="scientific">Pantoea phytobeneficialis</name>
    <dbReference type="NCBI Taxonomy" id="2052056"/>
    <lineage>
        <taxon>Bacteria</taxon>
        <taxon>Pseudomonadati</taxon>
        <taxon>Pseudomonadota</taxon>
        <taxon>Gammaproteobacteria</taxon>
        <taxon>Enterobacterales</taxon>
        <taxon>Erwiniaceae</taxon>
        <taxon>Pantoea</taxon>
    </lineage>
</organism>
<evidence type="ECO:0000313" key="4">
    <source>
        <dbReference type="Proteomes" id="UP001171299"/>
    </source>
</evidence>
<sequence>MPVIALQGLRGGCGATALCAALGWALNALQESVLVLDLSPANQLATHFNLPVNHDAGWMPALLNQQPWQQTAQRYRPGLDFLPFGATTHQQTLSIRSFDEKFAEPLLNAFATLKSQYRWLLLDLPADVSPWHLPFLHSADQVLQILTPDANCQLRLHHPRFLPHTLFLINQFNANSKLQQDLHQLWISSLRNLIPQVIHRDEALAEALMMKQPLAEYRPHALASEEVNTLANWLLLNVAGAGK</sequence>
<dbReference type="Pfam" id="PF06564">
    <property type="entry name" value="CBP_BcsQ"/>
    <property type="match status" value="1"/>
</dbReference>
<dbReference type="Proteomes" id="UP001171299">
    <property type="component" value="Unassembled WGS sequence"/>
</dbReference>
<evidence type="ECO:0000313" key="3">
    <source>
        <dbReference type="Proteomes" id="UP000424872"/>
    </source>
</evidence>
<dbReference type="EMBL" id="CP024636">
    <property type="protein sequence ID" value="QGR04998.1"/>
    <property type="molecule type" value="Genomic_DNA"/>
</dbReference>
<dbReference type="NCBIfam" id="TIGR03371">
    <property type="entry name" value="cellulose_yhjQ"/>
    <property type="match status" value="1"/>
</dbReference>
<keyword evidence="4" id="KW-1185">Reference proteome</keyword>
<dbReference type="Gene3D" id="3.40.50.300">
    <property type="entry name" value="P-loop containing nucleotide triphosphate hydrolases"/>
    <property type="match status" value="1"/>
</dbReference>
<dbReference type="InterPro" id="IPR050678">
    <property type="entry name" value="DNA_Partitioning_ATPase"/>
</dbReference>
<dbReference type="PANTHER" id="PTHR13696:SF99">
    <property type="entry name" value="COBYRINIC ACID AC-DIAMIDE SYNTHASE"/>
    <property type="match status" value="1"/>
</dbReference>
<dbReference type="Proteomes" id="UP000424872">
    <property type="component" value="Chromosome"/>
</dbReference>
<reference evidence="1" key="3">
    <citation type="submission" date="2023-07" db="EMBL/GenBank/DDBJ databases">
        <title>The extreme plant-growth-promoting properties of Pantoea phytobeneficialis PF55 revealed by functional and genomic analysis.</title>
        <authorList>
            <person name="Nascimento F.X."/>
            <person name="Marcio R.J."/>
        </authorList>
    </citation>
    <scope>NUCLEOTIDE SEQUENCE</scope>
    <source>
        <strain evidence="1">PF55</strain>
    </source>
</reference>
<gene>
    <name evidence="2" type="primary">yhjQ</name>
    <name evidence="1" type="synonym">bcsQ</name>
    <name evidence="2" type="ORF">CTZ24_00675</name>
    <name evidence="1" type="ORF">Q3404_21445</name>
</gene>
<dbReference type="InterPro" id="IPR017746">
    <property type="entry name" value="Cellulose_synthase_operon_BcsQ"/>
</dbReference>
<dbReference type="SUPFAM" id="SSF52540">
    <property type="entry name" value="P-loop containing nucleoside triphosphate hydrolases"/>
    <property type="match status" value="1"/>
</dbReference>
<evidence type="ECO:0000313" key="2">
    <source>
        <dbReference type="EMBL" id="QGR04998.1"/>
    </source>
</evidence>
<dbReference type="PANTHER" id="PTHR13696">
    <property type="entry name" value="P-LOOP CONTAINING NUCLEOSIDE TRIPHOSPHATE HYDROLASE"/>
    <property type="match status" value="1"/>
</dbReference>
<dbReference type="AlphaFoldDB" id="A0AAP9H1P0"/>
<name>A0AAP9H1P0_9GAMM</name>
<evidence type="ECO:0000313" key="1">
    <source>
        <dbReference type="EMBL" id="MDO6409141.1"/>
    </source>
</evidence>
<accession>A0AAP9H1P0</accession>
<protein>
    <submittedName>
        <fullName evidence="1">Cellulose biosynthesis protein BcsQ</fullName>
    </submittedName>
    <submittedName>
        <fullName evidence="2">Cellulose synthase operon protein YhjQ</fullName>
    </submittedName>
</protein>
<dbReference type="InterPro" id="IPR027417">
    <property type="entry name" value="P-loop_NTPase"/>
</dbReference>
<reference evidence="2" key="2">
    <citation type="journal article" date="2020" name="Environ. Microbiol.">
        <title>The extreme plant-growth-promoting properties of Pantoea phytobeneficialis MSR2 revealed by functional and genomic analysis.</title>
        <authorList>
            <person name="Nascimento F.X."/>
            <person name="Hernandez A.G."/>
            <person name="Glick B.R."/>
            <person name="Rossi M.J."/>
        </authorList>
    </citation>
    <scope>NUCLEOTIDE SEQUENCE</scope>
    <source>
        <strain evidence="2">MSR2</strain>
    </source>
</reference>